<dbReference type="AlphaFoldDB" id="A0A6F8TD83"/>
<dbReference type="GeneID" id="92894637"/>
<evidence type="ECO:0000313" key="1">
    <source>
        <dbReference type="EMBL" id="BCA98751.1"/>
    </source>
</evidence>
<organism evidence="1">
    <name type="scientific">Acinetobacter baumannii</name>
    <dbReference type="NCBI Taxonomy" id="470"/>
    <lineage>
        <taxon>Bacteria</taxon>
        <taxon>Pseudomonadati</taxon>
        <taxon>Pseudomonadota</taxon>
        <taxon>Gammaproteobacteria</taxon>
        <taxon>Moraxellales</taxon>
        <taxon>Moraxellaceae</taxon>
        <taxon>Acinetobacter</taxon>
        <taxon>Acinetobacter calcoaceticus/baumannii complex</taxon>
    </lineage>
</organism>
<dbReference type="RefSeq" id="WP_000123989.1">
    <property type="nucleotide sequence ID" value="NZ_BBTN01000032.1"/>
</dbReference>
<reference evidence="1" key="1">
    <citation type="submission" date="2020-03" db="EMBL/GenBank/DDBJ databases">
        <title>Complete genome sequence of Acinetobacter baumannii ATCC19606T, which is a model strain for tolerization of antimicrobial agents.</title>
        <authorList>
            <person name="Tsubouchi T."/>
            <person name="Suzuki M."/>
            <person name="Niki M."/>
            <person name="Oinuma K."/>
            <person name="Niki M."/>
            <person name="Shibayama K."/>
            <person name="Kakeya H."/>
            <person name="Kaneko Y."/>
        </authorList>
    </citation>
    <scope>NUCLEOTIDE SEQUENCE</scope>
    <source>
        <strain evidence="1">ATCC19606</strain>
    </source>
</reference>
<sequence>MTAIANIGSNFVVALPPSDIWLNDSQAAEFLGYGDVHFKAAVCCLPTFPKPRYVIKCGQGRRWNLAELSNWLNEQSDDEPKRGRPRKIAK</sequence>
<gene>
    <name evidence="1" type="ORF">ATCC19606_10870</name>
</gene>
<dbReference type="EMBL" id="AP022836">
    <property type="protein sequence ID" value="BCA98751.1"/>
    <property type="molecule type" value="Genomic_DNA"/>
</dbReference>
<accession>A0A6F8TD83</accession>
<evidence type="ECO:0008006" key="2">
    <source>
        <dbReference type="Google" id="ProtNLM"/>
    </source>
</evidence>
<name>A0A6F8TD83_ACIBA</name>
<proteinExistence type="predicted"/>
<protein>
    <recommendedName>
        <fullName evidence="2">AlpA family phage regulatory protein</fullName>
    </recommendedName>
</protein>